<dbReference type="InterPro" id="IPR000914">
    <property type="entry name" value="SBP_5_dom"/>
</dbReference>
<protein>
    <submittedName>
        <fullName evidence="7">Oligopeptide ABC transporter substrate-binding protein</fullName>
    </submittedName>
</protein>
<feature type="compositionally biased region" description="Acidic residues" evidence="4">
    <location>
        <begin position="34"/>
        <end position="58"/>
    </location>
</feature>
<accession>A0A345PJE6</accession>
<evidence type="ECO:0000256" key="3">
    <source>
        <dbReference type="ARBA" id="ARBA00022729"/>
    </source>
</evidence>
<dbReference type="PANTHER" id="PTHR30290:SF9">
    <property type="entry name" value="OLIGOPEPTIDE-BINDING PROTEIN APPA"/>
    <property type="match status" value="1"/>
</dbReference>
<dbReference type="PANTHER" id="PTHR30290">
    <property type="entry name" value="PERIPLASMIC BINDING COMPONENT OF ABC TRANSPORTER"/>
    <property type="match status" value="1"/>
</dbReference>
<dbReference type="CDD" id="cd08510">
    <property type="entry name" value="PBP2_Lactococcal_OppA_like"/>
    <property type="match status" value="1"/>
</dbReference>
<dbReference type="InterPro" id="IPR039424">
    <property type="entry name" value="SBP_5"/>
</dbReference>
<dbReference type="GO" id="GO:0043190">
    <property type="term" value="C:ATP-binding cassette (ABC) transporter complex"/>
    <property type="evidence" value="ECO:0007669"/>
    <property type="project" value="InterPro"/>
</dbReference>
<name>A0A345PJE6_9BACI</name>
<feature type="domain" description="Solute-binding protein family 5" evidence="6">
    <location>
        <begin position="141"/>
        <end position="537"/>
    </location>
</feature>
<dbReference type="GO" id="GO:0042597">
    <property type="term" value="C:periplasmic space"/>
    <property type="evidence" value="ECO:0007669"/>
    <property type="project" value="UniProtKB-ARBA"/>
</dbReference>
<dbReference type="InterPro" id="IPR030678">
    <property type="entry name" value="Peptide/Ni-bd"/>
</dbReference>
<keyword evidence="2" id="KW-0813">Transport</keyword>
<organism evidence="7 8">
    <name type="scientific">Oceanobacillus zhaokaii</name>
    <dbReference type="NCBI Taxonomy" id="2052660"/>
    <lineage>
        <taxon>Bacteria</taxon>
        <taxon>Bacillati</taxon>
        <taxon>Bacillota</taxon>
        <taxon>Bacilli</taxon>
        <taxon>Bacillales</taxon>
        <taxon>Bacillaceae</taxon>
        <taxon>Oceanobacillus</taxon>
    </lineage>
</organism>
<keyword evidence="8" id="KW-1185">Reference proteome</keyword>
<dbReference type="Gene3D" id="3.10.105.10">
    <property type="entry name" value="Dipeptide-binding Protein, Domain 3"/>
    <property type="match status" value="1"/>
</dbReference>
<gene>
    <name evidence="7" type="ORF">CUC15_14830</name>
</gene>
<reference evidence="8" key="1">
    <citation type="submission" date="2017-11" db="EMBL/GenBank/DDBJ databases">
        <authorList>
            <person name="Zhu W."/>
        </authorList>
    </citation>
    <scope>NUCLEOTIDE SEQUENCE [LARGE SCALE GENOMIC DNA]</scope>
    <source>
        <strain evidence="8">160</strain>
    </source>
</reference>
<proteinExistence type="inferred from homology"/>
<keyword evidence="3 5" id="KW-0732">Signal</keyword>
<dbReference type="GO" id="GO:0015833">
    <property type="term" value="P:peptide transport"/>
    <property type="evidence" value="ECO:0007669"/>
    <property type="project" value="TreeGrafter"/>
</dbReference>
<dbReference type="AlphaFoldDB" id="A0A345PJE6"/>
<comment type="similarity">
    <text evidence="1">Belongs to the bacterial solute-binding protein 5 family.</text>
</comment>
<evidence type="ECO:0000313" key="7">
    <source>
        <dbReference type="EMBL" id="AXI10126.1"/>
    </source>
</evidence>
<dbReference type="Pfam" id="PF00496">
    <property type="entry name" value="SBP_bac_5"/>
    <property type="match status" value="1"/>
</dbReference>
<evidence type="ECO:0000256" key="5">
    <source>
        <dbReference type="SAM" id="SignalP"/>
    </source>
</evidence>
<evidence type="ECO:0000256" key="2">
    <source>
        <dbReference type="ARBA" id="ARBA00022448"/>
    </source>
</evidence>
<feature type="signal peptide" evidence="5">
    <location>
        <begin position="1"/>
        <end position="19"/>
    </location>
</feature>
<dbReference type="SUPFAM" id="SSF53850">
    <property type="entry name" value="Periplasmic binding protein-like II"/>
    <property type="match status" value="1"/>
</dbReference>
<dbReference type="NCBIfam" id="NF045467">
    <property type="entry name" value="Opp4A"/>
    <property type="match status" value="1"/>
</dbReference>
<dbReference type="GO" id="GO:1904680">
    <property type="term" value="F:peptide transmembrane transporter activity"/>
    <property type="evidence" value="ECO:0007669"/>
    <property type="project" value="TreeGrafter"/>
</dbReference>
<feature type="chain" id="PRO_5039561424" evidence="5">
    <location>
        <begin position="20"/>
        <end position="624"/>
    </location>
</feature>
<evidence type="ECO:0000256" key="1">
    <source>
        <dbReference type="ARBA" id="ARBA00005695"/>
    </source>
</evidence>
<evidence type="ECO:0000313" key="8">
    <source>
        <dbReference type="Proteomes" id="UP000253908"/>
    </source>
</evidence>
<dbReference type="PROSITE" id="PS51257">
    <property type="entry name" value="PROKAR_LIPOPROTEIN"/>
    <property type="match status" value="1"/>
</dbReference>
<dbReference type="Gene3D" id="3.40.190.10">
    <property type="entry name" value="Periplasmic binding protein-like II"/>
    <property type="match status" value="1"/>
</dbReference>
<dbReference type="Proteomes" id="UP000253908">
    <property type="component" value="Chromosome"/>
</dbReference>
<feature type="region of interest" description="Disordered" evidence="4">
    <location>
        <begin position="24"/>
        <end position="85"/>
    </location>
</feature>
<dbReference type="KEGG" id="ocn:CUC15_14830"/>
<dbReference type="OrthoDB" id="9796817at2"/>
<evidence type="ECO:0000256" key="4">
    <source>
        <dbReference type="SAM" id="MobiDB-lite"/>
    </source>
</evidence>
<dbReference type="InterPro" id="IPR050034">
    <property type="entry name" value="Opp4A"/>
</dbReference>
<dbReference type="RefSeq" id="WP_114917413.1">
    <property type="nucleotide sequence ID" value="NZ_CP024848.1"/>
</dbReference>
<dbReference type="PIRSF" id="PIRSF002741">
    <property type="entry name" value="MppA"/>
    <property type="match status" value="1"/>
</dbReference>
<dbReference type="EMBL" id="CP024848">
    <property type="protein sequence ID" value="AXI10126.1"/>
    <property type="molecule type" value="Genomic_DNA"/>
</dbReference>
<sequence length="624" mass="69037">MKQTKWLLALMLALVLVLAACSSGGTDEEKPADSEDPATDEGTDEGAEEDADKEDAEEKAESGDNLYSIEDFSSDKTNEGEAIDGGTLNYGLVSDTAFEGILNPVFYEGNPDFHVMKFFAEPDGDLLSIENDNFTYTQDGAAEWEVDEAGTTFTIKIRDNVNWHDGEPVKAEDLEFAYEVIGSPDYTGMRYYAVENVVGIEEYNAGEADKISGVEVVDEKTIKITFTEPNPSLLASGIWTAPMPKHIFKDIPVAEMAESDAVRVNPIGFGPFKVEQIVPGESVTYTANEDYWRGAPKLDGVTLKVIPPTTVANALETGEIDIAEPFPTDQYPDVAEKLTNVEFLGQQELGYTYIGFKLGKFDAEKGESVTDPDAKMADVNLRKAMWHAVDNNAVGEKFYNGLRWQATTLIIPPFKEYHDASIETPTYDPEEAKRILDEAGYVDVDGDGLRENPEGEELVINFASMSGGDVAEPMANYYVQAWKAVGLNVQLLGGGLIEFNSFYDKLEGDDDEVDVYQGAWGTGTDVDQTGLYGRNAGYNYTRYTSEKNDELLAAGASEKSMDLAYRQDIYKQWQELMVEDIPVFPTLYRSELVPVNSRVTDFSIKTSWENWQEVGLTQEEPVLP</sequence>
<evidence type="ECO:0000259" key="6">
    <source>
        <dbReference type="Pfam" id="PF00496"/>
    </source>
</evidence>